<dbReference type="PANTHER" id="PTHR21363:SF0">
    <property type="entry name" value="PREPHENATE DEHYDROGENASE [NADP(+)]"/>
    <property type="match status" value="1"/>
</dbReference>
<dbReference type="Gene3D" id="3.40.50.720">
    <property type="entry name" value="NAD(P)-binding Rossmann-like Domain"/>
    <property type="match status" value="1"/>
</dbReference>
<dbReference type="Proteomes" id="UP000003157">
    <property type="component" value="Unassembled WGS sequence"/>
</dbReference>
<dbReference type="InterPro" id="IPR046825">
    <property type="entry name" value="PDH_C"/>
</dbReference>
<dbReference type="GO" id="GO:0070403">
    <property type="term" value="F:NAD+ binding"/>
    <property type="evidence" value="ECO:0007669"/>
    <property type="project" value="InterPro"/>
</dbReference>
<evidence type="ECO:0000259" key="4">
    <source>
        <dbReference type="PROSITE" id="PS51176"/>
    </source>
</evidence>
<dbReference type="InterPro" id="IPR036291">
    <property type="entry name" value="NAD(P)-bd_dom_sf"/>
</dbReference>
<dbReference type="SUPFAM" id="SSF51735">
    <property type="entry name" value="NAD(P)-binding Rossmann-fold domains"/>
    <property type="match status" value="1"/>
</dbReference>
<dbReference type="PANTHER" id="PTHR21363">
    <property type="entry name" value="PREPHENATE DEHYDROGENASE"/>
    <property type="match status" value="1"/>
</dbReference>
<reference evidence="5 6" key="1">
    <citation type="submission" date="2010-12" db="EMBL/GenBank/DDBJ databases">
        <title>The Genome Sequence of Coprobacillus sp. strain 29_1.</title>
        <authorList>
            <consortium name="The Broad Institute Genome Sequencing Platform"/>
            <person name="Earl A."/>
            <person name="Ward D."/>
            <person name="Feldgarden M."/>
            <person name="Gevers D."/>
            <person name="Daigneault M."/>
            <person name="Sibley C.D."/>
            <person name="White A."/>
            <person name="Strauss J."/>
            <person name="Allen-Vercoe E."/>
            <person name="Young S.K."/>
            <person name="Zeng Q."/>
            <person name="Gargeya S."/>
            <person name="Fitzgerald M."/>
            <person name="Haas B."/>
            <person name="Abouelleil A."/>
            <person name="Alvarado L."/>
            <person name="Arachchi H.M."/>
            <person name="Berlin A."/>
            <person name="Brown A."/>
            <person name="Chapman S.B."/>
            <person name="Chen Z."/>
            <person name="Dunbar C."/>
            <person name="Freedman E."/>
            <person name="Gearin G."/>
            <person name="Gellesch M."/>
            <person name="Goldberg J."/>
            <person name="Griggs A."/>
            <person name="Gujja S."/>
            <person name="Heilman E."/>
            <person name="Heiman D."/>
            <person name="Howarth C."/>
            <person name="Larson L."/>
            <person name="Lui A."/>
            <person name="MacDonald P.J.P."/>
            <person name="Mehta T."/>
            <person name="Montmayeur A."/>
            <person name="Murphy C."/>
            <person name="Neiman D."/>
            <person name="Pearson M."/>
            <person name="Priest M."/>
            <person name="Roberts A."/>
            <person name="Saif S."/>
            <person name="Shea T."/>
            <person name="Shenoy N."/>
            <person name="Sisk P."/>
            <person name="Stolte C."/>
            <person name="Sykes S."/>
            <person name="White J."/>
            <person name="Yandava C."/>
            <person name="Nusbaum C."/>
            <person name="Birren B."/>
        </authorList>
    </citation>
    <scope>NUCLEOTIDE SEQUENCE [LARGE SCALE GENOMIC DNA]</scope>
    <source>
        <strain evidence="5 6">29_1</strain>
    </source>
</reference>
<gene>
    <name evidence="5" type="ORF">HMPREF9488_02822</name>
</gene>
<name>E7GDH9_9FIRM</name>
<dbReference type="GO" id="GO:0004665">
    <property type="term" value="F:prephenate dehydrogenase (NADP+) activity"/>
    <property type="evidence" value="ECO:0007669"/>
    <property type="project" value="InterPro"/>
</dbReference>
<dbReference type="GeneID" id="78228393"/>
<dbReference type="PROSITE" id="PS51176">
    <property type="entry name" value="PDH_ADH"/>
    <property type="match status" value="1"/>
</dbReference>
<dbReference type="GO" id="GO:0006571">
    <property type="term" value="P:tyrosine biosynthetic process"/>
    <property type="evidence" value="ECO:0007669"/>
    <property type="project" value="InterPro"/>
</dbReference>
<proteinExistence type="inferred from homology"/>
<keyword evidence="6" id="KW-1185">Reference proteome</keyword>
<dbReference type="SUPFAM" id="SSF48179">
    <property type="entry name" value="6-phosphogluconate dehydrogenase C-terminal domain-like"/>
    <property type="match status" value="1"/>
</dbReference>
<feature type="domain" description="Prephenate/arogenate dehydrogenase" evidence="4">
    <location>
        <begin position="1"/>
        <end position="276"/>
    </location>
</feature>
<dbReference type="EMBL" id="ADKX01000041">
    <property type="protein sequence ID" value="EFW04030.1"/>
    <property type="molecule type" value="Genomic_DNA"/>
</dbReference>
<accession>E7GDH9</accession>
<organism evidence="5 6">
    <name type="scientific">Coprobacillus cateniformis</name>
    <dbReference type="NCBI Taxonomy" id="100884"/>
    <lineage>
        <taxon>Bacteria</taxon>
        <taxon>Bacillati</taxon>
        <taxon>Bacillota</taxon>
        <taxon>Erysipelotrichia</taxon>
        <taxon>Erysipelotrichales</taxon>
        <taxon>Coprobacillaceae</taxon>
        <taxon>Coprobacillus</taxon>
    </lineage>
</organism>
<comment type="caution">
    <text evidence="5">The sequence shown here is derived from an EMBL/GenBank/DDBJ whole genome shotgun (WGS) entry which is preliminary data.</text>
</comment>
<dbReference type="eggNOG" id="COG0287">
    <property type="taxonomic scope" value="Bacteria"/>
</dbReference>
<dbReference type="AlphaFoldDB" id="E7GDH9"/>
<dbReference type="InterPro" id="IPR008927">
    <property type="entry name" value="6-PGluconate_DH-like_C_sf"/>
</dbReference>
<comment type="similarity">
    <text evidence="1">Belongs to the prephenate/arogenate dehydrogenase family.</text>
</comment>
<dbReference type="Pfam" id="PF02153">
    <property type="entry name" value="PDH_N"/>
    <property type="match status" value="1"/>
</dbReference>
<dbReference type="Pfam" id="PF20463">
    <property type="entry name" value="PDH_C"/>
    <property type="match status" value="1"/>
</dbReference>
<dbReference type="OrthoDB" id="9802008at2"/>
<dbReference type="RefSeq" id="WP_008789909.1">
    <property type="nucleotide sequence ID" value="NZ_AKCB01000001.1"/>
</dbReference>
<dbReference type="InterPro" id="IPR003099">
    <property type="entry name" value="Prephen_DH"/>
</dbReference>
<evidence type="ECO:0000256" key="2">
    <source>
        <dbReference type="ARBA" id="ARBA00023002"/>
    </source>
</evidence>
<dbReference type="STRING" id="100884.GCA_000269565_00485"/>
<comment type="pathway">
    <text evidence="3">Amino-acid biosynthesis.</text>
</comment>
<dbReference type="InterPro" id="IPR050812">
    <property type="entry name" value="Preph/Arog_dehydrog"/>
</dbReference>
<evidence type="ECO:0000313" key="6">
    <source>
        <dbReference type="Proteomes" id="UP000003157"/>
    </source>
</evidence>
<protein>
    <submittedName>
        <fullName evidence="5">Prephenate dehydrogenase</fullName>
    </submittedName>
</protein>
<dbReference type="HOGENOM" id="CLU_055968_2_0_9"/>
<evidence type="ECO:0000256" key="3">
    <source>
        <dbReference type="ARBA" id="ARBA00029440"/>
    </source>
</evidence>
<dbReference type="GO" id="GO:0008977">
    <property type="term" value="F:prephenate dehydrogenase (NAD+) activity"/>
    <property type="evidence" value="ECO:0007669"/>
    <property type="project" value="InterPro"/>
</dbReference>
<evidence type="ECO:0000313" key="5">
    <source>
        <dbReference type="EMBL" id="EFW04030.1"/>
    </source>
</evidence>
<dbReference type="Gene3D" id="1.10.3660.10">
    <property type="entry name" value="6-phosphogluconate dehydrogenase C-terminal like domain"/>
    <property type="match status" value="1"/>
</dbReference>
<sequence length="276" mass="31186">MIITVVGLGVIGGSYVQALKGLGHEVYGVDNDTLTLQQAKAEGYIVEGYRDGHNIVAKSDMTIICLYPSLVLDFIASHSFKKGSIVTDVVGIKSYFLEKALTIIDESVEYVSGHPMAGREKKGYAYASKEVFKNANYIVIEHQQNKKEAIEFMCQFVSQLGFKSVKIMSPYAHDEIISFTSQLPHMIAVALMNSDDQKYDTGKYIGDSFRDLTRIANINADLWSELFLNNKDYLLASMERFEEQFDCLKHALKGNDEESLKRMFQESSLRREKLEK</sequence>
<dbReference type="InterPro" id="IPR046826">
    <property type="entry name" value="PDH_N"/>
</dbReference>
<keyword evidence="2" id="KW-0560">Oxidoreductase</keyword>
<evidence type="ECO:0000256" key="1">
    <source>
        <dbReference type="ARBA" id="ARBA00007964"/>
    </source>
</evidence>